<dbReference type="InterPro" id="IPR036188">
    <property type="entry name" value="FAD/NAD-bd_sf"/>
</dbReference>
<comment type="similarity">
    <text evidence="2">Belongs to the GMC oxidoreductase family.</text>
</comment>
<keyword evidence="7" id="KW-0443">Lipid metabolism</keyword>
<dbReference type="PANTHER" id="PTHR47470:SF1">
    <property type="entry name" value="FAD-DEPENDENT OXIDOREDUCTASE 2 FAD BINDING DOMAIN-CONTAINING PROTEIN"/>
    <property type="match status" value="1"/>
</dbReference>
<comment type="caution">
    <text evidence="21">The sequence shown here is derived from an EMBL/GenBank/DDBJ whole genome shotgun (WGS) entry which is preliminary data.</text>
</comment>
<dbReference type="Proteomes" id="UP000472335">
    <property type="component" value="Unassembled WGS sequence"/>
</dbReference>
<dbReference type="PANTHER" id="PTHR47470">
    <property type="entry name" value="CHOLESTEROL OXIDASE"/>
    <property type="match status" value="1"/>
</dbReference>
<keyword evidence="4" id="KW-0285">Flavoprotein</keyword>
<keyword evidence="17" id="KW-0472">Membrane</keyword>
<evidence type="ECO:0000256" key="3">
    <source>
        <dbReference type="ARBA" id="ARBA00022548"/>
    </source>
</evidence>
<dbReference type="InterPro" id="IPR007867">
    <property type="entry name" value="GMC_OxRtase_C"/>
</dbReference>
<dbReference type="GO" id="GO:0008203">
    <property type="term" value="P:cholesterol metabolic process"/>
    <property type="evidence" value="ECO:0007669"/>
    <property type="project" value="UniProtKB-KW"/>
</dbReference>
<reference evidence="21 22" key="1">
    <citation type="submission" date="2020-02" db="EMBL/GenBank/DDBJ databases">
        <title>Whole-genome analyses of novel actinobacteria.</title>
        <authorList>
            <person name="Sahin N."/>
            <person name="Gencbay T."/>
        </authorList>
    </citation>
    <scope>NUCLEOTIDE SEQUENCE [LARGE SCALE GENOMIC DNA]</scope>
    <source>
        <strain evidence="21 22">HC44</strain>
    </source>
</reference>
<comment type="pathway">
    <text evidence="12">Steroid metabolism; cholesterol degradation.</text>
</comment>
<evidence type="ECO:0000313" key="22">
    <source>
        <dbReference type="Proteomes" id="UP000472335"/>
    </source>
</evidence>
<dbReference type="Gene3D" id="3.50.50.60">
    <property type="entry name" value="FAD/NAD(P)-binding domain"/>
    <property type="match status" value="3"/>
</dbReference>
<keyword evidence="17" id="KW-1133">Transmembrane helix</keyword>
<dbReference type="InterPro" id="IPR006076">
    <property type="entry name" value="FAD-dep_OxRdtase"/>
</dbReference>
<keyword evidence="5" id="KW-0274">FAD</keyword>
<evidence type="ECO:0000256" key="6">
    <source>
        <dbReference type="ARBA" id="ARBA00023002"/>
    </source>
</evidence>
<evidence type="ECO:0000256" key="16">
    <source>
        <dbReference type="SAM" id="MobiDB-lite"/>
    </source>
</evidence>
<dbReference type="InterPro" id="IPR052542">
    <property type="entry name" value="Cholesterol_Oxidase"/>
</dbReference>
<name>A0A6G4V211_9ACTN</name>
<keyword evidence="6" id="KW-0560">Oxidoreductase</keyword>
<protein>
    <recommendedName>
        <fullName evidence="14">Cholesterol oxidase</fullName>
        <ecNumber evidence="13">1.1.3.6</ecNumber>
        <ecNumber evidence="11">5.3.3.1</ecNumber>
    </recommendedName>
    <alternativeName>
        <fullName evidence="15">Cholesterol isomerase</fullName>
    </alternativeName>
</protein>
<accession>A0A6G4V211</accession>
<dbReference type="AlphaFoldDB" id="A0A6G4V211"/>
<dbReference type="SUPFAM" id="SSF51905">
    <property type="entry name" value="FAD/NAD(P)-binding domain"/>
    <property type="match status" value="1"/>
</dbReference>
<keyword evidence="8" id="KW-1207">Sterol metabolism</keyword>
<feature type="domain" description="Glucose-methanol-choline oxidoreductase N-terminal" evidence="18">
    <location>
        <begin position="191"/>
        <end position="280"/>
    </location>
</feature>
<dbReference type="EC" id="1.1.3.6" evidence="13"/>
<sequence>MTTGWGGAGSCDVIVVGSGFGGSVTALRLAQKGYRVTVVEAGRRWRPEDFAASPWQAHRLLWAPWLGCRGIVRLRVRRRLIALTGIGVGGGSLVYAGVHYRPDAPVFRAPCWDPALEWEAELAPYYALAERMLGTTEVPRPTAGDDVLRLAADALGVSTSVHATRVGIHFGPPDRTVPDPFFDGRGPARAGCTECGRCTLGCRAGAKNSLDHNYLHLAERSGADIRHLTEARRLLPQPDGTWQVHTLQNSGITRRRAVLTAHQVVLAGGAWGTVELLHRSRPHLPKLSQALGTRTRTNREVFATVSAPGFDVGPGVAISSALQPHPDLLVQLCRLGPGSHPAALLARSARLPWRDFGRRTAVLFAMEQGDSHLTSHYRLGKMTFRPGSPGPEPVRLAAAEAVAHHYARHIGGRAGLLWNTALGLPVTAHLMGGCPIGSDPATSVADLYHRVHRYPTLHIADASTVPTNLGVNPALTITAMAERACAAWPVSGRPDQRPPQHLPYRPVPHRTEETGS</sequence>
<feature type="domain" description="Glucose-methanol-choline oxidoreductase C-terminal" evidence="20">
    <location>
        <begin position="427"/>
        <end position="481"/>
    </location>
</feature>
<keyword evidence="17" id="KW-0812">Transmembrane</keyword>
<evidence type="ECO:0000256" key="10">
    <source>
        <dbReference type="ARBA" id="ARBA00023235"/>
    </source>
</evidence>
<evidence type="ECO:0000256" key="11">
    <source>
        <dbReference type="ARBA" id="ARBA00038856"/>
    </source>
</evidence>
<dbReference type="GO" id="GO:0050660">
    <property type="term" value="F:flavin adenine dinucleotide binding"/>
    <property type="evidence" value="ECO:0007669"/>
    <property type="project" value="InterPro"/>
</dbReference>
<dbReference type="EC" id="5.3.3.1" evidence="11"/>
<keyword evidence="3" id="KW-0153">Cholesterol metabolism</keyword>
<feature type="domain" description="FAD dependent oxidoreductase" evidence="19">
    <location>
        <begin position="12"/>
        <end position="44"/>
    </location>
</feature>
<dbReference type="PRINTS" id="PR00411">
    <property type="entry name" value="PNDRDTASEI"/>
</dbReference>
<comment type="cofactor">
    <cofactor evidence="1">
        <name>FAD</name>
        <dbReference type="ChEBI" id="CHEBI:57692"/>
    </cofactor>
</comment>
<organism evidence="21 22">
    <name type="scientific">Streptomyces scabichelini</name>
    <dbReference type="NCBI Taxonomy" id="2711217"/>
    <lineage>
        <taxon>Bacteria</taxon>
        <taxon>Bacillati</taxon>
        <taxon>Actinomycetota</taxon>
        <taxon>Actinomycetes</taxon>
        <taxon>Kitasatosporales</taxon>
        <taxon>Streptomycetaceae</taxon>
        <taxon>Streptomyces</taxon>
    </lineage>
</organism>
<keyword evidence="9" id="KW-0753">Steroid metabolism</keyword>
<dbReference type="EMBL" id="JAAKZY010000022">
    <property type="protein sequence ID" value="NGO07930.1"/>
    <property type="molecule type" value="Genomic_DNA"/>
</dbReference>
<evidence type="ECO:0000256" key="14">
    <source>
        <dbReference type="ARBA" id="ARBA00049744"/>
    </source>
</evidence>
<keyword evidence="10" id="KW-0413">Isomerase</keyword>
<evidence type="ECO:0000313" key="21">
    <source>
        <dbReference type="EMBL" id="NGO07930.1"/>
    </source>
</evidence>
<evidence type="ECO:0000256" key="9">
    <source>
        <dbReference type="ARBA" id="ARBA00023221"/>
    </source>
</evidence>
<evidence type="ECO:0000256" key="2">
    <source>
        <dbReference type="ARBA" id="ARBA00010790"/>
    </source>
</evidence>
<evidence type="ECO:0000259" key="19">
    <source>
        <dbReference type="Pfam" id="PF01266"/>
    </source>
</evidence>
<dbReference type="Pfam" id="PF05199">
    <property type="entry name" value="GMC_oxred_C"/>
    <property type="match status" value="1"/>
</dbReference>
<dbReference type="GO" id="GO:0004769">
    <property type="term" value="F:steroid Delta-isomerase activity"/>
    <property type="evidence" value="ECO:0007669"/>
    <property type="project" value="UniProtKB-EC"/>
</dbReference>
<feature type="region of interest" description="Disordered" evidence="16">
    <location>
        <begin position="489"/>
        <end position="516"/>
    </location>
</feature>
<dbReference type="InterPro" id="IPR000172">
    <property type="entry name" value="GMC_OxRdtase_N"/>
</dbReference>
<feature type="transmembrane region" description="Helical" evidence="17">
    <location>
        <begin position="80"/>
        <end position="98"/>
    </location>
</feature>
<evidence type="ECO:0000256" key="17">
    <source>
        <dbReference type="SAM" id="Phobius"/>
    </source>
</evidence>
<evidence type="ECO:0000256" key="4">
    <source>
        <dbReference type="ARBA" id="ARBA00022630"/>
    </source>
</evidence>
<dbReference type="Pfam" id="PF01266">
    <property type="entry name" value="DAO"/>
    <property type="match status" value="1"/>
</dbReference>
<gene>
    <name evidence="21" type="ORF">G5C60_09765</name>
</gene>
<dbReference type="GO" id="GO:0016995">
    <property type="term" value="F:cholesterol oxidase activity"/>
    <property type="evidence" value="ECO:0007669"/>
    <property type="project" value="UniProtKB-EC"/>
</dbReference>
<evidence type="ECO:0000259" key="18">
    <source>
        <dbReference type="Pfam" id="PF00732"/>
    </source>
</evidence>
<dbReference type="RefSeq" id="WP_165256896.1">
    <property type="nucleotide sequence ID" value="NZ_JAAKZY010000022.1"/>
</dbReference>
<evidence type="ECO:0000259" key="20">
    <source>
        <dbReference type="Pfam" id="PF05199"/>
    </source>
</evidence>
<evidence type="ECO:0000256" key="7">
    <source>
        <dbReference type="ARBA" id="ARBA00023098"/>
    </source>
</evidence>
<keyword evidence="22" id="KW-1185">Reference proteome</keyword>
<evidence type="ECO:0000256" key="5">
    <source>
        <dbReference type="ARBA" id="ARBA00022827"/>
    </source>
</evidence>
<evidence type="ECO:0000256" key="8">
    <source>
        <dbReference type="ARBA" id="ARBA00023166"/>
    </source>
</evidence>
<proteinExistence type="inferred from homology"/>
<evidence type="ECO:0000256" key="12">
    <source>
        <dbReference type="ARBA" id="ARBA00049645"/>
    </source>
</evidence>
<evidence type="ECO:0000256" key="13">
    <source>
        <dbReference type="ARBA" id="ARBA00049723"/>
    </source>
</evidence>
<evidence type="ECO:0000256" key="15">
    <source>
        <dbReference type="ARBA" id="ARBA00049778"/>
    </source>
</evidence>
<evidence type="ECO:0000256" key="1">
    <source>
        <dbReference type="ARBA" id="ARBA00001974"/>
    </source>
</evidence>
<dbReference type="Pfam" id="PF00732">
    <property type="entry name" value="GMC_oxred_N"/>
    <property type="match status" value="1"/>
</dbReference>